<dbReference type="GO" id="GO:0003886">
    <property type="term" value="F:DNA (cytosine-5-)-methyltransferase activity"/>
    <property type="evidence" value="ECO:0007669"/>
    <property type="project" value="UniProtKB-EC"/>
</dbReference>
<dbReference type="Proteomes" id="UP000825483">
    <property type="component" value="Unassembled WGS sequence"/>
</dbReference>
<dbReference type="PANTHER" id="PTHR10629">
    <property type="entry name" value="CYTOSINE-SPECIFIC METHYLTRANSFERASE"/>
    <property type="match status" value="1"/>
</dbReference>
<evidence type="ECO:0000256" key="6">
    <source>
        <dbReference type="PROSITE-ProRule" id="PRU01016"/>
    </source>
</evidence>
<dbReference type="PROSITE" id="PS51679">
    <property type="entry name" value="SAM_MT_C5"/>
    <property type="match status" value="1"/>
</dbReference>
<evidence type="ECO:0000313" key="10">
    <source>
        <dbReference type="Proteomes" id="UP000825483"/>
    </source>
</evidence>
<dbReference type="PROSITE" id="PS00095">
    <property type="entry name" value="C5_MTASE_2"/>
    <property type="match status" value="1"/>
</dbReference>
<protein>
    <recommendedName>
        <fullName evidence="8">Cytosine-specific methyltransferase</fullName>
        <ecNumber evidence="8">2.1.1.37</ecNumber>
    </recommendedName>
</protein>
<organism evidence="9 10">
    <name type="scientific">Prevotella lacticifex</name>
    <dbReference type="NCBI Taxonomy" id="2854755"/>
    <lineage>
        <taxon>Bacteria</taxon>
        <taxon>Pseudomonadati</taxon>
        <taxon>Bacteroidota</taxon>
        <taxon>Bacteroidia</taxon>
        <taxon>Bacteroidales</taxon>
        <taxon>Prevotellaceae</taxon>
        <taxon>Prevotella</taxon>
    </lineage>
</organism>
<keyword evidence="3 6" id="KW-0949">S-adenosyl-L-methionine</keyword>
<gene>
    <name evidence="9" type="ORF">PRLR5076_31680</name>
</gene>
<keyword evidence="1 6" id="KW-0489">Methyltransferase</keyword>
<evidence type="ECO:0000256" key="2">
    <source>
        <dbReference type="ARBA" id="ARBA00022679"/>
    </source>
</evidence>
<dbReference type="GeneID" id="72467719"/>
<dbReference type="InterPro" id="IPR001525">
    <property type="entry name" value="C5_MeTfrase"/>
</dbReference>
<dbReference type="InterPro" id="IPR018117">
    <property type="entry name" value="C5_DNA_meth_AS"/>
</dbReference>
<dbReference type="GO" id="GO:0003677">
    <property type="term" value="F:DNA binding"/>
    <property type="evidence" value="ECO:0007669"/>
    <property type="project" value="TreeGrafter"/>
</dbReference>
<dbReference type="Gene3D" id="3.90.120.10">
    <property type="entry name" value="DNA Methylase, subunit A, domain 2"/>
    <property type="match status" value="1"/>
</dbReference>
<dbReference type="CDD" id="cd00315">
    <property type="entry name" value="Cyt_C5_DNA_methylase"/>
    <property type="match status" value="1"/>
</dbReference>
<dbReference type="Pfam" id="PF00145">
    <property type="entry name" value="DNA_methylase"/>
    <property type="match status" value="1"/>
</dbReference>
<dbReference type="PROSITE" id="PS00094">
    <property type="entry name" value="C5_MTASE_1"/>
    <property type="match status" value="1"/>
</dbReference>
<dbReference type="EC" id="2.1.1.37" evidence="8"/>
<dbReference type="RefSeq" id="WP_223926441.1">
    <property type="nucleotide sequence ID" value="NZ_BPTU01000001.1"/>
</dbReference>
<dbReference type="InterPro" id="IPR050390">
    <property type="entry name" value="C5-Methyltransferase"/>
</dbReference>
<evidence type="ECO:0000256" key="8">
    <source>
        <dbReference type="RuleBase" id="RU000417"/>
    </source>
</evidence>
<evidence type="ECO:0000256" key="7">
    <source>
        <dbReference type="RuleBase" id="RU000416"/>
    </source>
</evidence>
<proteinExistence type="inferred from homology"/>
<dbReference type="InterPro" id="IPR029063">
    <property type="entry name" value="SAM-dependent_MTases_sf"/>
</dbReference>
<dbReference type="InterPro" id="IPR031303">
    <property type="entry name" value="C5_meth_CS"/>
</dbReference>
<dbReference type="GO" id="GO:0044027">
    <property type="term" value="P:negative regulation of gene expression via chromosomal CpG island methylation"/>
    <property type="evidence" value="ECO:0007669"/>
    <property type="project" value="TreeGrafter"/>
</dbReference>
<dbReference type="GO" id="GO:0032259">
    <property type="term" value="P:methylation"/>
    <property type="evidence" value="ECO:0007669"/>
    <property type="project" value="UniProtKB-KW"/>
</dbReference>
<comment type="catalytic activity">
    <reaction evidence="5 8">
        <text>a 2'-deoxycytidine in DNA + S-adenosyl-L-methionine = a 5-methyl-2'-deoxycytidine in DNA + S-adenosyl-L-homocysteine + H(+)</text>
        <dbReference type="Rhea" id="RHEA:13681"/>
        <dbReference type="Rhea" id="RHEA-COMP:11369"/>
        <dbReference type="Rhea" id="RHEA-COMP:11370"/>
        <dbReference type="ChEBI" id="CHEBI:15378"/>
        <dbReference type="ChEBI" id="CHEBI:57856"/>
        <dbReference type="ChEBI" id="CHEBI:59789"/>
        <dbReference type="ChEBI" id="CHEBI:85452"/>
        <dbReference type="ChEBI" id="CHEBI:85454"/>
        <dbReference type="EC" id="2.1.1.37"/>
    </reaction>
</comment>
<dbReference type="AlphaFoldDB" id="A0A9R1CD61"/>
<dbReference type="PRINTS" id="PR00105">
    <property type="entry name" value="C5METTRFRASE"/>
</dbReference>
<evidence type="ECO:0000313" key="9">
    <source>
        <dbReference type="EMBL" id="GJG60317.1"/>
    </source>
</evidence>
<comment type="similarity">
    <text evidence="6 7">Belongs to the class I-like SAM-binding methyltransferase superfamily. C5-methyltransferase family.</text>
</comment>
<sequence>MEHNVIDLFAGCGGFSVGFERAGYKITKAVEFDKSIAASYSHNHKRTKMLAEDIRNIADNEHFTNGEADIIIGGPPCQGFSMAGARIREKKAFINDPRNYLFRHYVEIVKIVRPKVFMLENVKGILSKDGGAIFREIVDAFGDPDNFDGDKYYLHYKVCKAVEFGIPQRRERVVMIGVLNNDYNIDDVFSMAKEEILASEPHFFDAVTLRDAISDIPSPTIDGKAQLLECNSAYQSTLRKSDGMITNHIASKHNALAIERMMHVAVGQNWQALNEEIHSVHSGAYGRLDWDLPTMTITTRFDTPAGGRFIHPVENRTLTPREAARVQSFPDSFEFIGNKTSVCKQIGNAVPPKLSFFLAHVVNVILCGRYKI</sequence>
<dbReference type="EMBL" id="BPUB01000003">
    <property type="protein sequence ID" value="GJG60317.1"/>
    <property type="molecule type" value="Genomic_DNA"/>
</dbReference>
<keyword evidence="2 6" id="KW-0808">Transferase</keyword>
<keyword evidence="4" id="KW-0680">Restriction system</keyword>
<evidence type="ECO:0000256" key="4">
    <source>
        <dbReference type="ARBA" id="ARBA00022747"/>
    </source>
</evidence>
<dbReference type="SUPFAM" id="SSF53335">
    <property type="entry name" value="S-adenosyl-L-methionine-dependent methyltransferases"/>
    <property type="match status" value="1"/>
</dbReference>
<dbReference type="NCBIfam" id="TIGR00675">
    <property type="entry name" value="dcm"/>
    <property type="match status" value="1"/>
</dbReference>
<reference evidence="9" key="1">
    <citation type="journal article" date="2022" name="Int. J. Syst. Evol. Microbiol.">
        <title>Prevotella lacticifex sp. nov., isolated from the rumen of cows.</title>
        <authorList>
            <person name="Shinkai T."/>
            <person name="Ikeyama N."/>
            <person name="Kumagai M."/>
            <person name="Ohmori H."/>
            <person name="Sakamoto M."/>
            <person name="Ohkuma M."/>
            <person name="Mitsumori M."/>
        </authorList>
    </citation>
    <scope>NUCLEOTIDE SEQUENCE</scope>
    <source>
        <strain evidence="9">R5076</strain>
    </source>
</reference>
<evidence type="ECO:0000256" key="5">
    <source>
        <dbReference type="ARBA" id="ARBA00047422"/>
    </source>
</evidence>
<dbReference type="PANTHER" id="PTHR10629:SF52">
    <property type="entry name" value="DNA (CYTOSINE-5)-METHYLTRANSFERASE 1"/>
    <property type="match status" value="1"/>
</dbReference>
<dbReference type="GO" id="GO:0009307">
    <property type="term" value="P:DNA restriction-modification system"/>
    <property type="evidence" value="ECO:0007669"/>
    <property type="project" value="UniProtKB-KW"/>
</dbReference>
<accession>A0A9R1CD61</accession>
<name>A0A9R1CD61_9BACT</name>
<comment type="caution">
    <text evidence="9">The sequence shown here is derived from an EMBL/GenBank/DDBJ whole genome shotgun (WGS) entry which is preliminary data.</text>
</comment>
<feature type="active site" evidence="6">
    <location>
        <position position="77"/>
    </location>
</feature>
<evidence type="ECO:0000256" key="3">
    <source>
        <dbReference type="ARBA" id="ARBA00022691"/>
    </source>
</evidence>
<evidence type="ECO:0000256" key="1">
    <source>
        <dbReference type="ARBA" id="ARBA00022603"/>
    </source>
</evidence>
<dbReference type="Gene3D" id="3.40.50.150">
    <property type="entry name" value="Vaccinia Virus protein VP39"/>
    <property type="match status" value="1"/>
</dbReference>
<keyword evidence="10" id="KW-1185">Reference proteome</keyword>